<proteinExistence type="predicted"/>
<evidence type="ECO:0000313" key="2">
    <source>
        <dbReference type="Proteomes" id="UP000325313"/>
    </source>
</evidence>
<accession>A0A5B0RI13</accession>
<protein>
    <submittedName>
        <fullName evidence="1">Uncharacterized protein</fullName>
    </submittedName>
</protein>
<evidence type="ECO:0000313" key="1">
    <source>
        <dbReference type="EMBL" id="KAA1124603.1"/>
    </source>
</evidence>
<dbReference type="AlphaFoldDB" id="A0A5B0RI13"/>
<name>A0A5B0RI13_PUCGR</name>
<organism evidence="1 2">
    <name type="scientific">Puccinia graminis f. sp. tritici</name>
    <dbReference type="NCBI Taxonomy" id="56615"/>
    <lineage>
        <taxon>Eukaryota</taxon>
        <taxon>Fungi</taxon>
        <taxon>Dikarya</taxon>
        <taxon>Basidiomycota</taxon>
        <taxon>Pucciniomycotina</taxon>
        <taxon>Pucciniomycetes</taxon>
        <taxon>Pucciniales</taxon>
        <taxon>Pucciniaceae</taxon>
        <taxon>Puccinia</taxon>
    </lineage>
</organism>
<gene>
    <name evidence="1" type="ORF">PGTUg99_021631</name>
</gene>
<reference evidence="1 2" key="1">
    <citation type="submission" date="2019-05" db="EMBL/GenBank/DDBJ databases">
        <title>Emergence of the Ug99 lineage of the wheat stem rust pathogen through somatic hybridization.</title>
        <authorList>
            <person name="Li F."/>
            <person name="Upadhyaya N.M."/>
            <person name="Sperschneider J."/>
            <person name="Matny O."/>
            <person name="Nguyen-Phuc H."/>
            <person name="Mago R."/>
            <person name="Raley C."/>
            <person name="Miller M.E."/>
            <person name="Silverstein K.A.T."/>
            <person name="Henningsen E."/>
            <person name="Hirsch C.D."/>
            <person name="Visser B."/>
            <person name="Pretorius Z.A."/>
            <person name="Steffenson B.J."/>
            <person name="Schwessinger B."/>
            <person name="Dodds P.N."/>
            <person name="Figueroa M."/>
        </authorList>
    </citation>
    <scope>NUCLEOTIDE SEQUENCE [LARGE SCALE GENOMIC DNA]</scope>
    <source>
        <strain evidence="1 2">Ug99</strain>
    </source>
</reference>
<dbReference type="EMBL" id="VDEP01000203">
    <property type="protein sequence ID" value="KAA1124603.1"/>
    <property type="molecule type" value="Genomic_DNA"/>
</dbReference>
<sequence>MESSSVEDRRILIPSLTQATESIWVSESWTIVQNVCGCRDVGGLGLRLVSESELGNLGRSLMMRHGGQSVIATRQGACLAGRLRCDTVSLGTGVSWPEPANVWGMVGEPKEDPDYSTFHEQMYISQPTVVSNN</sequence>
<dbReference type="Proteomes" id="UP000325313">
    <property type="component" value="Unassembled WGS sequence"/>
</dbReference>
<comment type="caution">
    <text evidence="1">The sequence shown here is derived from an EMBL/GenBank/DDBJ whole genome shotgun (WGS) entry which is preliminary data.</text>
</comment>